<dbReference type="HAMAP" id="MF_01084">
    <property type="entry name" value="Diphthine_synth"/>
    <property type="match status" value="1"/>
</dbReference>
<feature type="binding site" evidence="9">
    <location>
        <position position="89"/>
    </location>
    <ligand>
        <name>S-adenosyl-L-methionine</name>
        <dbReference type="ChEBI" id="CHEBI:59789"/>
    </ligand>
</feature>
<accession>B9R875</accession>
<protein>
    <recommendedName>
        <fullName evidence="4">diphthine methyl ester synthase</fullName>
        <ecNumber evidence="4">2.1.1.314</ecNumber>
    </recommendedName>
</protein>
<feature type="binding site" evidence="9">
    <location>
        <position position="92"/>
    </location>
    <ligand>
        <name>S-adenosyl-L-methionine</name>
        <dbReference type="ChEBI" id="CHEBI:59789"/>
    </ligand>
</feature>
<feature type="binding site" evidence="9">
    <location>
        <position position="251"/>
    </location>
    <ligand>
        <name>S-adenosyl-L-methionine</name>
        <dbReference type="ChEBI" id="CHEBI:59789"/>
    </ligand>
</feature>
<dbReference type="GO" id="GO:0017183">
    <property type="term" value="P:protein histidyl modification to diphthamide"/>
    <property type="evidence" value="ECO:0007669"/>
    <property type="project" value="UniProtKB-UniPathway"/>
</dbReference>
<gene>
    <name evidence="11" type="ORF">RCOM_1597420</name>
</gene>
<dbReference type="EC" id="2.1.1.314" evidence="4"/>
<sequence length="285" mass="31721">MLYIIGLGLGNEKDITLRGLEAVKKCEKVYMEAYTSLLSFGLSTDGLSNLENLYGKPIIIADREMVEEKADEMLSAASSSDVAFLVVGDPFGATTHTDLVVRAKTLGIDVKVVHNASVMNAVGICGLQLYRYGETVSIPFFTDNWRPGSFYEKIKTNRDLGLHTLCLLDIRVKEPSWESLSRGRKKYEPPRYMTINTAIEQLLEVEQKRGESAYDEDTNCVGFARLGSEDQMIVAGTMRQLLTVDFGTPLHCLVIVGNTHPLEEEMLDVYKLEKGSLDHKDDGRA</sequence>
<evidence type="ECO:0000256" key="7">
    <source>
        <dbReference type="ARBA" id="ARBA00022691"/>
    </source>
</evidence>
<dbReference type="Proteomes" id="UP000008311">
    <property type="component" value="Unassembled WGS sequence"/>
</dbReference>
<feature type="domain" description="Tetrapyrrole methylase" evidence="10">
    <location>
        <begin position="1"/>
        <end position="241"/>
    </location>
</feature>
<feature type="binding site" evidence="9">
    <location>
        <position position="168"/>
    </location>
    <ligand>
        <name>S-adenosyl-L-methionine</name>
        <dbReference type="ChEBI" id="CHEBI:59789"/>
    </ligand>
</feature>
<evidence type="ECO:0000256" key="3">
    <source>
        <dbReference type="ARBA" id="ARBA00006729"/>
    </source>
</evidence>
<dbReference type="eggNOG" id="KOG3123">
    <property type="taxonomic scope" value="Eukaryota"/>
</dbReference>
<dbReference type="PANTHER" id="PTHR10882">
    <property type="entry name" value="DIPHTHINE SYNTHASE"/>
    <property type="match status" value="1"/>
</dbReference>
<keyword evidence="7 9" id="KW-0949">S-adenosyl-L-methionine</keyword>
<evidence type="ECO:0000259" key="10">
    <source>
        <dbReference type="Pfam" id="PF00590"/>
    </source>
</evidence>
<evidence type="ECO:0000256" key="5">
    <source>
        <dbReference type="ARBA" id="ARBA00022603"/>
    </source>
</evidence>
<keyword evidence="12" id="KW-1185">Reference proteome</keyword>
<dbReference type="InterPro" id="IPR014776">
    <property type="entry name" value="4pyrrole_Mease_sub2"/>
</dbReference>
<dbReference type="PIRSF" id="PIRSF036432">
    <property type="entry name" value="Diphthine_synth"/>
    <property type="match status" value="1"/>
</dbReference>
<dbReference type="InParanoid" id="B9R875"/>
<dbReference type="GO" id="GO:0141133">
    <property type="term" value="F:diphthine methyl ester synthase activity"/>
    <property type="evidence" value="ECO:0007669"/>
    <property type="project" value="UniProtKB-EC"/>
</dbReference>
<comment type="catalytic activity">
    <reaction evidence="8">
        <text>2-[(3S)-amino-3-carboxypropyl]-L-histidyl-[translation elongation factor 2] + 4 S-adenosyl-L-methionine = diphthine methyl ester-[translation elongation factor 2] + 4 S-adenosyl-L-homocysteine + 3 H(+)</text>
        <dbReference type="Rhea" id="RHEA:42652"/>
        <dbReference type="Rhea" id="RHEA-COMP:9749"/>
        <dbReference type="Rhea" id="RHEA-COMP:10173"/>
        <dbReference type="ChEBI" id="CHEBI:15378"/>
        <dbReference type="ChEBI" id="CHEBI:57856"/>
        <dbReference type="ChEBI" id="CHEBI:59789"/>
        <dbReference type="ChEBI" id="CHEBI:73995"/>
        <dbReference type="ChEBI" id="CHEBI:79005"/>
        <dbReference type="EC" id="2.1.1.314"/>
    </reaction>
</comment>
<dbReference type="CDD" id="cd11647">
    <property type="entry name" value="DHP5_DphB"/>
    <property type="match status" value="1"/>
</dbReference>
<keyword evidence="6 11" id="KW-0808">Transferase</keyword>
<dbReference type="UniPathway" id="UPA00559"/>
<dbReference type="AlphaFoldDB" id="B9R875"/>
<dbReference type="OrthoDB" id="2516at2759"/>
<dbReference type="EMBL" id="EQ973772">
    <property type="protein sequence ID" value="EEF52705.1"/>
    <property type="molecule type" value="Genomic_DNA"/>
</dbReference>
<name>B9R875_RICCO</name>
<dbReference type="InterPro" id="IPR014777">
    <property type="entry name" value="4pyrrole_Mease_sub1"/>
</dbReference>
<dbReference type="Gene3D" id="3.30.950.10">
    <property type="entry name" value="Methyltransferase, Cobalt-precorrin-4 Transmethylase, Domain 2"/>
    <property type="match status" value="1"/>
</dbReference>
<keyword evidence="5 11" id="KW-0489">Methyltransferase</keyword>
<dbReference type="FunCoup" id="B9R875">
    <property type="interactions" value="3020"/>
</dbReference>
<dbReference type="STRING" id="3988.B9R875"/>
<dbReference type="GO" id="GO:0032259">
    <property type="term" value="P:methylation"/>
    <property type="evidence" value="ECO:0007669"/>
    <property type="project" value="UniProtKB-KW"/>
</dbReference>
<dbReference type="NCBIfam" id="TIGR00522">
    <property type="entry name" value="dph5"/>
    <property type="match status" value="1"/>
</dbReference>
<dbReference type="Gene3D" id="3.40.1010.10">
    <property type="entry name" value="Cobalt-precorrin-4 Transmethylase, Domain 1"/>
    <property type="match status" value="1"/>
</dbReference>
<reference evidence="12" key="1">
    <citation type="journal article" date="2010" name="Nat. Biotechnol.">
        <title>Draft genome sequence of the oilseed species Ricinus communis.</title>
        <authorList>
            <person name="Chan A.P."/>
            <person name="Crabtree J."/>
            <person name="Zhao Q."/>
            <person name="Lorenzi H."/>
            <person name="Orvis J."/>
            <person name="Puiu D."/>
            <person name="Melake-Berhan A."/>
            <person name="Jones K.M."/>
            <person name="Redman J."/>
            <person name="Chen G."/>
            <person name="Cahoon E.B."/>
            <person name="Gedil M."/>
            <person name="Stanke M."/>
            <person name="Haas B.J."/>
            <person name="Wortman J.R."/>
            <person name="Fraser-Liggett C.M."/>
            <person name="Ravel J."/>
            <person name="Rabinowicz P.D."/>
        </authorList>
    </citation>
    <scope>NUCLEOTIDE SEQUENCE [LARGE SCALE GENOMIC DNA]</scope>
    <source>
        <strain evidence="12">cv. Hale</strain>
    </source>
</reference>
<dbReference type="SUPFAM" id="SSF53790">
    <property type="entry name" value="Tetrapyrrole methylase"/>
    <property type="match status" value="1"/>
</dbReference>
<comment type="similarity">
    <text evidence="3">Belongs to the diphthine synthase family.</text>
</comment>
<dbReference type="KEGG" id="rcu:8274645"/>
<evidence type="ECO:0000313" key="11">
    <source>
        <dbReference type="EMBL" id="EEF52705.1"/>
    </source>
</evidence>
<dbReference type="FunFam" id="3.30.950.10:FF:000004">
    <property type="entry name" value="Diphthine synthase putative"/>
    <property type="match status" value="1"/>
</dbReference>
<proteinExistence type="inferred from homology"/>
<evidence type="ECO:0000256" key="8">
    <source>
        <dbReference type="ARBA" id="ARBA00048752"/>
    </source>
</evidence>
<dbReference type="InterPro" id="IPR035996">
    <property type="entry name" value="4pyrrol_Methylase_sf"/>
</dbReference>
<dbReference type="Pfam" id="PF00590">
    <property type="entry name" value="TP_methylase"/>
    <property type="match status" value="1"/>
</dbReference>
<evidence type="ECO:0000256" key="4">
    <source>
        <dbReference type="ARBA" id="ARBA00011927"/>
    </source>
</evidence>
<dbReference type="InterPro" id="IPR004551">
    <property type="entry name" value="Dphthn_synthase"/>
</dbReference>
<dbReference type="PANTHER" id="PTHR10882:SF0">
    <property type="entry name" value="DIPHTHINE METHYL ESTER SYNTHASE"/>
    <property type="match status" value="1"/>
</dbReference>
<evidence type="ECO:0000256" key="6">
    <source>
        <dbReference type="ARBA" id="ARBA00022679"/>
    </source>
</evidence>
<evidence type="ECO:0000313" key="12">
    <source>
        <dbReference type="Proteomes" id="UP000008311"/>
    </source>
</evidence>
<comment type="function">
    <text evidence="1">S-adenosyl-L-methionine-dependent methyltransferase that catalyzes four methylations of the modified target histidine residue in translation elongation factor 2 (EF-2), to form an intermediate called diphthine methyl ester. The four successive methylation reactions represent the second step of diphthamide biosynthesis.</text>
</comment>
<feature type="binding site" evidence="9">
    <location>
        <position position="226"/>
    </location>
    <ligand>
        <name>S-adenosyl-L-methionine</name>
        <dbReference type="ChEBI" id="CHEBI:59789"/>
    </ligand>
</feature>
<dbReference type="FunFam" id="3.40.1010.10:FF:000004">
    <property type="entry name" value="Putative diphthine synthase"/>
    <property type="match status" value="1"/>
</dbReference>
<dbReference type="InterPro" id="IPR000878">
    <property type="entry name" value="4pyrrol_Mease"/>
</dbReference>
<evidence type="ECO:0000256" key="9">
    <source>
        <dbReference type="PIRSR" id="PIRSR036432-1"/>
    </source>
</evidence>
<comment type="pathway">
    <text evidence="2">Protein modification; peptidyl-diphthamide biosynthesis.</text>
</comment>
<feature type="binding site" evidence="9">
    <location>
        <begin position="117"/>
        <end position="118"/>
    </location>
    <ligand>
        <name>S-adenosyl-L-methionine</name>
        <dbReference type="ChEBI" id="CHEBI:59789"/>
    </ligand>
</feature>
<evidence type="ECO:0000256" key="2">
    <source>
        <dbReference type="ARBA" id="ARBA00005156"/>
    </source>
</evidence>
<feature type="binding site" evidence="9">
    <location>
        <position position="9"/>
    </location>
    <ligand>
        <name>S-adenosyl-L-methionine</name>
        <dbReference type="ChEBI" id="CHEBI:59789"/>
    </ligand>
</feature>
<organism evidence="11 12">
    <name type="scientific">Ricinus communis</name>
    <name type="common">Castor bean</name>
    <dbReference type="NCBI Taxonomy" id="3988"/>
    <lineage>
        <taxon>Eukaryota</taxon>
        <taxon>Viridiplantae</taxon>
        <taxon>Streptophyta</taxon>
        <taxon>Embryophyta</taxon>
        <taxon>Tracheophyta</taxon>
        <taxon>Spermatophyta</taxon>
        <taxon>Magnoliopsida</taxon>
        <taxon>eudicotyledons</taxon>
        <taxon>Gunneridae</taxon>
        <taxon>Pentapetalae</taxon>
        <taxon>rosids</taxon>
        <taxon>fabids</taxon>
        <taxon>Malpighiales</taxon>
        <taxon>Euphorbiaceae</taxon>
        <taxon>Acalyphoideae</taxon>
        <taxon>Acalypheae</taxon>
        <taxon>Ricinus</taxon>
    </lineage>
</organism>
<evidence type="ECO:0000256" key="1">
    <source>
        <dbReference type="ARBA" id="ARBA00004006"/>
    </source>
</evidence>